<dbReference type="SUPFAM" id="SSF55874">
    <property type="entry name" value="ATPase domain of HSP90 chaperone/DNA topoisomerase II/histidine kinase"/>
    <property type="match status" value="1"/>
</dbReference>
<dbReference type="PROSITE" id="PS50109">
    <property type="entry name" value="HIS_KIN"/>
    <property type="match status" value="1"/>
</dbReference>
<keyword evidence="9" id="KW-0547">Nucleotide-binding</keyword>
<keyword evidence="12" id="KW-0067">ATP-binding</keyword>
<evidence type="ECO:0000256" key="5">
    <source>
        <dbReference type="ARBA" id="ARBA00022519"/>
    </source>
</evidence>
<evidence type="ECO:0000256" key="6">
    <source>
        <dbReference type="ARBA" id="ARBA00022553"/>
    </source>
</evidence>
<keyword evidence="5" id="KW-0997">Cell inner membrane</keyword>
<dbReference type="InterPro" id="IPR003594">
    <property type="entry name" value="HATPase_dom"/>
</dbReference>
<evidence type="ECO:0000259" key="21">
    <source>
        <dbReference type="PROSITE" id="PS50113"/>
    </source>
</evidence>
<dbReference type="InterPro" id="IPR000700">
    <property type="entry name" value="PAS-assoc_C"/>
</dbReference>
<dbReference type="InterPro" id="IPR029151">
    <property type="entry name" value="Sensor-like_sf"/>
</dbReference>
<dbReference type="CDD" id="cd00130">
    <property type="entry name" value="PAS"/>
    <property type="match status" value="1"/>
</dbReference>
<dbReference type="InterPro" id="IPR004358">
    <property type="entry name" value="Sig_transdc_His_kin-like_C"/>
</dbReference>
<dbReference type="InterPro" id="IPR036097">
    <property type="entry name" value="HisK_dim/P_sf"/>
</dbReference>
<evidence type="ECO:0000256" key="7">
    <source>
        <dbReference type="ARBA" id="ARBA00022679"/>
    </source>
</evidence>
<dbReference type="GO" id="GO:0000155">
    <property type="term" value="F:phosphorelay sensor kinase activity"/>
    <property type="evidence" value="ECO:0007669"/>
    <property type="project" value="InterPro"/>
</dbReference>
<dbReference type="PANTHER" id="PTHR43065:SF54">
    <property type="entry name" value="SENSOR PROTEIN ZRAS"/>
    <property type="match status" value="1"/>
</dbReference>
<evidence type="ECO:0000256" key="15">
    <source>
        <dbReference type="ARBA" id="ARBA00023016"/>
    </source>
</evidence>
<dbReference type="Pfam" id="PF00512">
    <property type="entry name" value="HisKA"/>
    <property type="match status" value="1"/>
</dbReference>
<dbReference type="Pfam" id="PF00989">
    <property type="entry name" value="PAS"/>
    <property type="match status" value="1"/>
</dbReference>
<keyword evidence="4" id="KW-1003">Cell membrane</keyword>
<evidence type="ECO:0000256" key="8">
    <source>
        <dbReference type="ARBA" id="ARBA00022692"/>
    </source>
</evidence>
<evidence type="ECO:0000256" key="16">
    <source>
        <dbReference type="ARBA" id="ARBA00023136"/>
    </source>
</evidence>
<evidence type="ECO:0000256" key="11">
    <source>
        <dbReference type="ARBA" id="ARBA00022833"/>
    </source>
</evidence>
<name>A0A975BAA1_9BACT</name>
<dbReference type="GO" id="GO:0005524">
    <property type="term" value="F:ATP binding"/>
    <property type="evidence" value="ECO:0007669"/>
    <property type="project" value="UniProtKB-KW"/>
</dbReference>
<keyword evidence="15" id="KW-0346">Stress response</keyword>
<proteinExistence type="predicted"/>
<dbReference type="PROSITE" id="PS50113">
    <property type="entry name" value="PAC"/>
    <property type="match status" value="1"/>
</dbReference>
<sequence>MPLLSAKIKKTGTMISPRIILGAVTILLVIVAILALQNINREKRYMSRILSEKGAALIKAVEAGARTGMMGMRWGDKHIQTLLEETAGQPDILYIAVTDMKGYALAHSSPEFIGKKIRDNFPVHKISPEDREYWHLAMSLDGKTAFEVFRFFRPLKRHHLRMYEKQFPAENCPIGMKNRGGWCFPSNLDDQPLEQLIFVGLDVAPFEEARRQDVRNTIIISSVLVLLGFGGFLSLFWANNYRIARQMLQDTSAFADEVVANLPVGLIATDRDGLIAFFNEAAEKITGKQFSQVKGKSPELIIPSPWNQMQPFLNKGERIIEQEIESSFSGQEPVPLSISATTIVNEDGDFVGNLLILRDMGEVRRLQEEIRRQEKLAALGKMAAGVAHEIRNPLSSIKGLASYFGSKFSQGSEDKEAAEVMVRETDRLNRVVSELLNFARPSDLSLKPENISRVIENSLRLIQQDARMKNIRTEFNSNPGIPDAILDPDRFSQCLLNLYLNAIESMNKHGTLSVHTSFNTAQKMVQVNIKDTGKGIHADNLKKIFDPYYTTKPLGTGLGLAIVHKIMEAHKGSINVKSIPGKGTVFSLLLPADQV</sequence>
<keyword evidence="23" id="KW-1185">Reference proteome</keyword>
<keyword evidence="8 18" id="KW-0812">Transmembrane</keyword>
<dbReference type="SMART" id="SM00387">
    <property type="entry name" value="HATPase_c"/>
    <property type="match status" value="1"/>
</dbReference>
<evidence type="ECO:0000256" key="17">
    <source>
        <dbReference type="ARBA" id="ARBA00044982"/>
    </source>
</evidence>
<feature type="domain" description="PAS" evidence="20">
    <location>
        <begin position="251"/>
        <end position="323"/>
    </location>
</feature>
<dbReference type="Proteomes" id="UP000663720">
    <property type="component" value="Chromosome"/>
</dbReference>
<dbReference type="SUPFAM" id="SSF103190">
    <property type="entry name" value="Sensory domain-like"/>
    <property type="match status" value="1"/>
</dbReference>
<dbReference type="AlphaFoldDB" id="A0A975BAA1"/>
<dbReference type="SUPFAM" id="SSF47384">
    <property type="entry name" value="Homodimeric domain of signal transducing histidine kinase"/>
    <property type="match status" value="1"/>
</dbReference>
<dbReference type="NCBIfam" id="TIGR00229">
    <property type="entry name" value="sensory_box"/>
    <property type="match status" value="1"/>
</dbReference>
<organism evidence="22 23">
    <name type="scientific">Desulfonema limicola</name>
    <dbReference type="NCBI Taxonomy" id="45656"/>
    <lineage>
        <taxon>Bacteria</taxon>
        <taxon>Pseudomonadati</taxon>
        <taxon>Thermodesulfobacteriota</taxon>
        <taxon>Desulfobacteria</taxon>
        <taxon>Desulfobacterales</taxon>
        <taxon>Desulfococcaceae</taxon>
        <taxon>Desulfonema</taxon>
    </lineage>
</organism>
<keyword evidence="16 18" id="KW-0472">Membrane</keyword>
<protein>
    <recommendedName>
        <fullName evidence="17">Sensor histidine kinase ZraS</fullName>
        <ecNumber evidence="3">2.7.13.3</ecNumber>
    </recommendedName>
</protein>
<dbReference type="PANTHER" id="PTHR43065">
    <property type="entry name" value="SENSOR HISTIDINE KINASE"/>
    <property type="match status" value="1"/>
</dbReference>
<evidence type="ECO:0000256" key="4">
    <source>
        <dbReference type="ARBA" id="ARBA00022475"/>
    </source>
</evidence>
<evidence type="ECO:0000256" key="1">
    <source>
        <dbReference type="ARBA" id="ARBA00000085"/>
    </source>
</evidence>
<gene>
    <name evidence="22" type="ORF">dnl_39820</name>
</gene>
<keyword evidence="10 22" id="KW-0418">Kinase</keyword>
<keyword evidence="14" id="KW-0902">Two-component regulatory system</keyword>
<dbReference type="InterPro" id="IPR013767">
    <property type="entry name" value="PAS_fold"/>
</dbReference>
<feature type="domain" description="PAC" evidence="21">
    <location>
        <begin position="318"/>
        <end position="372"/>
    </location>
</feature>
<evidence type="ECO:0000313" key="22">
    <source>
        <dbReference type="EMBL" id="QTA81640.1"/>
    </source>
</evidence>
<dbReference type="GO" id="GO:0005886">
    <property type="term" value="C:plasma membrane"/>
    <property type="evidence" value="ECO:0007669"/>
    <property type="project" value="UniProtKB-SubCell"/>
</dbReference>
<keyword evidence="13 18" id="KW-1133">Transmembrane helix</keyword>
<dbReference type="Gene3D" id="1.10.287.130">
    <property type="match status" value="1"/>
</dbReference>
<dbReference type="KEGG" id="dli:dnl_39820"/>
<evidence type="ECO:0000313" key="23">
    <source>
        <dbReference type="Proteomes" id="UP000663720"/>
    </source>
</evidence>
<keyword evidence="7" id="KW-0808">Transferase</keyword>
<dbReference type="GO" id="GO:0006355">
    <property type="term" value="P:regulation of DNA-templated transcription"/>
    <property type="evidence" value="ECO:0007669"/>
    <property type="project" value="InterPro"/>
</dbReference>
<dbReference type="SMART" id="SM00388">
    <property type="entry name" value="HisKA"/>
    <property type="match status" value="1"/>
</dbReference>
<evidence type="ECO:0000256" key="10">
    <source>
        <dbReference type="ARBA" id="ARBA00022777"/>
    </source>
</evidence>
<evidence type="ECO:0000256" key="3">
    <source>
        <dbReference type="ARBA" id="ARBA00012438"/>
    </source>
</evidence>
<dbReference type="PRINTS" id="PR00344">
    <property type="entry name" value="BCTRLSENSOR"/>
</dbReference>
<evidence type="ECO:0000256" key="2">
    <source>
        <dbReference type="ARBA" id="ARBA00004429"/>
    </source>
</evidence>
<reference evidence="22" key="1">
    <citation type="journal article" date="2021" name="Microb. Physiol.">
        <title>Proteogenomic Insights into the Physiology of Marine, Sulfate-Reducing, Filamentous Desulfonema limicola and Desulfonema magnum.</title>
        <authorList>
            <person name="Schnaars V."/>
            <person name="Wohlbrand L."/>
            <person name="Scheve S."/>
            <person name="Hinrichs C."/>
            <person name="Reinhardt R."/>
            <person name="Rabus R."/>
        </authorList>
    </citation>
    <scope>NUCLEOTIDE SEQUENCE</scope>
    <source>
        <strain evidence="22">5ac10</strain>
    </source>
</reference>
<dbReference type="SMART" id="SM00091">
    <property type="entry name" value="PAS"/>
    <property type="match status" value="1"/>
</dbReference>
<evidence type="ECO:0000256" key="18">
    <source>
        <dbReference type="SAM" id="Phobius"/>
    </source>
</evidence>
<feature type="domain" description="Histidine kinase" evidence="19">
    <location>
        <begin position="385"/>
        <end position="594"/>
    </location>
</feature>
<keyword evidence="6" id="KW-0597">Phosphoprotein</keyword>
<dbReference type="EMBL" id="CP061799">
    <property type="protein sequence ID" value="QTA81640.1"/>
    <property type="molecule type" value="Genomic_DNA"/>
</dbReference>
<dbReference type="SUPFAM" id="SSF55785">
    <property type="entry name" value="PYP-like sensor domain (PAS domain)"/>
    <property type="match status" value="1"/>
</dbReference>
<dbReference type="RefSeq" id="WP_207687651.1">
    <property type="nucleotide sequence ID" value="NZ_CP061799.1"/>
</dbReference>
<dbReference type="Pfam" id="PF02518">
    <property type="entry name" value="HATPase_c"/>
    <property type="match status" value="1"/>
</dbReference>
<dbReference type="InterPro" id="IPR005467">
    <property type="entry name" value="His_kinase_dom"/>
</dbReference>
<evidence type="ECO:0000256" key="9">
    <source>
        <dbReference type="ARBA" id="ARBA00022741"/>
    </source>
</evidence>
<dbReference type="Gene3D" id="3.30.565.10">
    <property type="entry name" value="Histidine kinase-like ATPase, C-terminal domain"/>
    <property type="match status" value="1"/>
</dbReference>
<dbReference type="InterPro" id="IPR036890">
    <property type="entry name" value="HATPase_C_sf"/>
</dbReference>
<keyword evidence="11" id="KW-0862">Zinc</keyword>
<evidence type="ECO:0000259" key="19">
    <source>
        <dbReference type="PROSITE" id="PS50109"/>
    </source>
</evidence>
<evidence type="ECO:0000259" key="20">
    <source>
        <dbReference type="PROSITE" id="PS50112"/>
    </source>
</evidence>
<dbReference type="PROSITE" id="PS50112">
    <property type="entry name" value="PAS"/>
    <property type="match status" value="1"/>
</dbReference>
<feature type="transmembrane region" description="Helical" evidence="18">
    <location>
        <begin position="218"/>
        <end position="238"/>
    </location>
</feature>
<comment type="catalytic activity">
    <reaction evidence="1">
        <text>ATP + protein L-histidine = ADP + protein N-phospho-L-histidine.</text>
        <dbReference type="EC" id="2.7.13.3"/>
    </reaction>
</comment>
<feature type="transmembrane region" description="Helical" evidence="18">
    <location>
        <begin position="20"/>
        <end position="39"/>
    </location>
</feature>
<dbReference type="InterPro" id="IPR000014">
    <property type="entry name" value="PAS"/>
</dbReference>
<dbReference type="InterPro" id="IPR035965">
    <property type="entry name" value="PAS-like_dom_sf"/>
</dbReference>
<dbReference type="Gene3D" id="3.30.450.20">
    <property type="entry name" value="PAS domain"/>
    <property type="match status" value="2"/>
</dbReference>
<dbReference type="CDD" id="cd00082">
    <property type="entry name" value="HisKA"/>
    <property type="match status" value="1"/>
</dbReference>
<dbReference type="EC" id="2.7.13.3" evidence="3"/>
<evidence type="ECO:0000256" key="12">
    <source>
        <dbReference type="ARBA" id="ARBA00022840"/>
    </source>
</evidence>
<comment type="subcellular location">
    <subcellularLocation>
        <location evidence="2">Cell inner membrane</location>
        <topology evidence="2">Multi-pass membrane protein</topology>
    </subcellularLocation>
</comment>
<accession>A0A975BAA1</accession>
<evidence type="ECO:0000256" key="14">
    <source>
        <dbReference type="ARBA" id="ARBA00023012"/>
    </source>
</evidence>
<evidence type="ECO:0000256" key="13">
    <source>
        <dbReference type="ARBA" id="ARBA00022989"/>
    </source>
</evidence>
<dbReference type="InterPro" id="IPR003661">
    <property type="entry name" value="HisK_dim/P_dom"/>
</dbReference>